<reference evidence="2" key="2">
    <citation type="submission" date="2015-01" db="EMBL/GenBank/DDBJ databases">
        <title>Evolutionary Origins and Diversification of the Mycorrhizal Mutualists.</title>
        <authorList>
            <consortium name="DOE Joint Genome Institute"/>
            <consortium name="Mycorrhizal Genomics Consortium"/>
            <person name="Kohler A."/>
            <person name="Kuo A."/>
            <person name="Nagy L.G."/>
            <person name="Floudas D."/>
            <person name="Copeland A."/>
            <person name="Barry K.W."/>
            <person name="Cichocki N."/>
            <person name="Veneault-Fourrey C."/>
            <person name="LaButti K."/>
            <person name="Lindquist E.A."/>
            <person name="Lipzen A."/>
            <person name="Lundell T."/>
            <person name="Morin E."/>
            <person name="Murat C."/>
            <person name="Riley R."/>
            <person name="Ohm R."/>
            <person name="Sun H."/>
            <person name="Tunlid A."/>
            <person name="Henrissat B."/>
            <person name="Grigoriev I.V."/>
            <person name="Hibbett D.S."/>
            <person name="Martin F."/>
        </authorList>
    </citation>
    <scope>NUCLEOTIDE SEQUENCE [LARGE SCALE GENOMIC DNA]</scope>
    <source>
        <strain evidence="2">UH-Slu-Lm8-n1</strain>
    </source>
</reference>
<organism evidence="1 2">
    <name type="scientific">Suillus luteus UH-Slu-Lm8-n1</name>
    <dbReference type="NCBI Taxonomy" id="930992"/>
    <lineage>
        <taxon>Eukaryota</taxon>
        <taxon>Fungi</taxon>
        <taxon>Dikarya</taxon>
        <taxon>Basidiomycota</taxon>
        <taxon>Agaricomycotina</taxon>
        <taxon>Agaricomycetes</taxon>
        <taxon>Agaricomycetidae</taxon>
        <taxon>Boletales</taxon>
        <taxon>Suillineae</taxon>
        <taxon>Suillaceae</taxon>
        <taxon>Suillus</taxon>
    </lineage>
</organism>
<accession>A0A0C9ZQB8</accession>
<dbReference type="AlphaFoldDB" id="A0A0C9ZQB8"/>
<evidence type="ECO:0000313" key="2">
    <source>
        <dbReference type="Proteomes" id="UP000054485"/>
    </source>
</evidence>
<dbReference type="Proteomes" id="UP000054485">
    <property type="component" value="Unassembled WGS sequence"/>
</dbReference>
<dbReference type="HOGENOM" id="CLU_2005417_0_0_1"/>
<dbReference type="InParanoid" id="A0A0C9ZQB8"/>
<dbReference type="EMBL" id="KN835324">
    <property type="protein sequence ID" value="KIK39905.1"/>
    <property type="molecule type" value="Genomic_DNA"/>
</dbReference>
<reference evidence="1 2" key="1">
    <citation type="submission" date="2014-04" db="EMBL/GenBank/DDBJ databases">
        <authorList>
            <consortium name="DOE Joint Genome Institute"/>
            <person name="Kuo A."/>
            <person name="Ruytinx J."/>
            <person name="Rineau F."/>
            <person name="Colpaert J."/>
            <person name="Kohler A."/>
            <person name="Nagy L.G."/>
            <person name="Floudas D."/>
            <person name="Copeland A."/>
            <person name="Barry K.W."/>
            <person name="Cichocki N."/>
            <person name="Veneault-Fourrey C."/>
            <person name="LaButti K."/>
            <person name="Lindquist E.A."/>
            <person name="Lipzen A."/>
            <person name="Lundell T."/>
            <person name="Morin E."/>
            <person name="Murat C."/>
            <person name="Sun H."/>
            <person name="Tunlid A."/>
            <person name="Henrissat B."/>
            <person name="Grigoriev I.V."/>
            <person name="Hibbett D.S."/>
            <person name="Martin F."/>
            <person name="Nordberg H.P."/>
            <person name="Cantor M.N."/>
            <person name="Hua S.X."/>
        </authorList>
    </citation>
    <scope>NUCLEOTIDE SEQUENCE [LARGE SCALE GENOMIC DNA]</scope>
    <source>
        <strain evidence="1 2">UH-Slu-Lm8-n1</strain>
    </source>
</reference>
<gene>
    <name evidence="1" type="ORF">CY34DRAFT_298408</name>
</gene>
<sequence length="124" mass="14216">MLPCRLLEKGLFVFRWTSSKLMQRNNPKWVPFDMHILDSLLHLCPVPFQKHRACSCDDLDAVENEPTILPMDLALRTCDRMTPLGHGVTCVHVSARVGDGFEHSISVSVHGYLELERRYQLSCH</sequence>
<keyword evidence="2" id="KW-1185">Reference proteome</keyword>
<evidence type="ECO:0000313" key="1">
    <source>
        <dbReference type="EMBL" id="KIK39905.1"/>
    </source>
</evidence>
<protein>
    <submittedName>
        <fullName evidence="1">Uncharacterized protein</fullName>
    </submittedName>
</protein>
<name>A0A0C9ZQB8_9AGAM</name>
<proteinExistence type="predicted"/>